<accession>A0A645J8Y7</accession>
<gene>
    <name evidence="1" type="ORF">SDC9_204637</name>
</gene>
<dbReference type="AlphaFoldDB" id="A0A645J8Y7"/>
<comment type="caution">
    <text evidence="1">The sequence shown here is derived from an EMBL/GenBank/DDBJ whole genome shotgun (WGS) entry which is preliminary data.</text>
</comment>
<dbReference type="EMBL" id="VSSQ01127888">
    <property type="protein sequence ID" value="MPN56944.1"/>
    <property type="molecule type" value="Genomic_DNA"/>
</dbReference>
<name>A0A645J8Y7_9ZZZZ</name>
<proteinExistence type="predicted"/>
<organism evidence="1">
    <name type="scientific">bioreactor metagenome</name>
    <dbReference type="NCBI Taxonomy" id="1076179"/>
    <lineage>
        <taxon>unclassified sequences</taxon>
        <taxon>metagenomes</taxon>
        <taxon>ecological metagenomes</taxon>
    </lineage>
</organism>
<evidence type="ECO:0000313" key="1">
    <source>
        <dbReference type="EMBL" id="MPN56944.1"/>
    </source>
</evidence>
<sequence length="161" mass="18200">MRISERNSCIPLKIARLQPEIIGNGLDGFLKIALFHVQDAYERKAFCNLFQKRIFGQLHFQPLGVSRADLLADITAKDRLPHLISDLMRNAVRYAKADFFLGHGCVKIDAAARIEPKRRIDSMGGAGINAGRAPRRTLACLRVRRIIFQNAIDNNVYKIDK</sequence>
<protein>
    <submittedName>
        <fullName evidence="1">Uncharacterized protein</fullName>
    </submittedName>
</protein>
<reference evidence="1" key="1">
    <citation type="submission" date="2019-08" db="EMBL/GenBank/DDBJ databases">
        <authorList>
            <person name="Kucharzyk K."/>
            <person name="Murdoch R.W."/>
            <person name="Higgins S."/>
            <person name="Loffler F."/>
        </authorList>
    </citation>
    <scope>NUCLEOTIDE SEQUENCE</scope>
</reference>